<proteinExistence type="predicted"/>
<accession>A0A182J631</accession>
<name>A0A182J631_ANOAO</name>
<reference evidence="1" key="1">
    <citation type="submission" date="2022-08" db="UniProtKB">
        <authorList>
            <consortium name="EnsemblMetazoa"/>
        </authorList>
    </citation>
    <scope>IDENTIFICATION</scope>
    <source>
        <strain evidence="1">EBRO</strain>
    </source>
</reference>
<protein>
    <submittedName>
        <fullName evidence="1">Uncharacterized protein</fullName>
    </submittedName>
</protein>
<dbReference type="VEuPathDB" id="VectorBase:AATE012056"/>
<evidence type="ECO:0000313" key="1">
    <source>
        <dbReference type="EnsemblMetazoa" id="AATE012056-PA.1"/>
    </source>
</evidence>
<organism evidence="1">
    <name type="scientific">Anopheles atroparvus</name>
    <name type="common">European mosquito</name>
    <dbReference type="NCBI Taxonomy" id="41427"/>
    <lineage>
        <taxon>Eukaryota</taxon>
        <taxon>Metazoa</taxon>
        <taxon>Ecdysozoa</taxon>
        <taxon>Arthropoda</taxon>
        <taxon>Hexapoda</taxon>
        <taxon>Insecta</taxon>
        <taxon>Pterygota</taxon>
        <taxon>Neoptera</taxon>
        <taxon>Endopterygota</taxon>
        <taxon>Diptera</taxon>
        <taxon>Nematocera</taxon>
        <taxon>Culicoidea</taxon>
        <taxon>Culicidae</taxon>
        <taxon>Anophelinae</taxon>
        <taxon>Anopheles</taxon>
    </lineage>
</organism>
<dbReference type="EnsemblMetazoa" id="AATE012056-RA">
    <property type="protein sequence ID" value="AATE012056-PA.1"/>
    <property type="gene ID" value="AATE012056"/>
</dbReference>
<dbReference type="AlphaFoldDB" id="A0A182J631"/>
<sequence>MYFEMNKATVLQTVDPHLVEVIQAGVQSTLDFGGFRDRVVLGHHTDNRVDHLTAHPVQLMRRGVEPLPGVVTHPLRVSTVGTVLQVPLGKYRVEVDERVHQLPAFVAAIRSVRADARDPTHQVLVRAPDSDRALGQHREQLLLDHAGVESTILPEPLTDFRLHQLVQLRQLGLVRQQEGALHQRRAEARQRADERKLPRWQSHCVIGTAQNETKQAQQILRSEAKIETMHATTPTANKPTDARAEGNRF</sequence>